<protein>
    <recommendedName>
        <fullName evidence="4">C1q domain-containing protein</fullName>
    </recommendedName>
</protein>
<dbReference type="EMBL" id="SOML01000007">
    <property type="protein sequence ID" value="TFD95728.1"/>
    <property type="molecule type" value="Genomic_DNA"/>
</dbReference>
<dbReference type="AlphaFoldDB" id="A0A4Y8L131"/>
<dbReference type="OrthoDB" id="1240046at2"/>
<gene>
    <name evidence="2" type="ORF">E2605_12905</name>
</gene>
<dbReference type="STRING" id="1121485.GCA_000426485_03044"/>
<name>A0A4Y8L131_9BACT</name>
<evidence type="ECO:0000313" key="2">
    <source>
        <dbReference type="EMBL" id="TFD95728.1"/>
    </source>
</evidence>
<accession>A0A4Y8L131</accession>
<feature type="signal peptide" evidence="1">
    <location>
        <begin position="1"/>
        <end position="18"/>
    </location>
</feature>
<evidence type="ECO:0008006" key="4">
    <source>
        <dbReference type="Google" id="ProtNLM"/>
    </source>
</evidence>
<evidence type="ECO:0000313" key="3">
    <source>
        <dbReference type="Proteomes" id="UP000297861"/>
    </source>
</evidence>
<organism evidence="2 3">
    <name type="scientific">Dysgonomonas capnocytophagoides</name>
    <dbReference type="NCBI Taxonomy" id="45254"/>
    <lineage>
        <taxon>Bacteria</taxon>
        <taxon>Pseudomonadati</taxon>
        <taxon>Bacteroidota</taxon>
        <taxon>Bacteroidia</taxon>
        <taxon>Bacteroidales</taxon>
        <taxon>Dysgonomonadaceae</taxon>
        <taxon>Dysgonomonas</taxon>
    </lineage>
</organism>
<keyword evidence="3" id="KW-1185">Reference proteome</keyword>
<proteinExistence type="predicted"/>
<evidence type="ECO:0000256" key="1">
    <source>
        <dbReference type="SAM" id="SignalP"/>
    </source>
</evidence>
<feature type="chain" id="PRO_5021265898" description="C1q domain-containing protein" evidence="1">
    <location>
        <begin position="19"/>
        <end position="255"/>
    </location>
</feature>
<dbReference type="RefSeq" id="WP_026626877.1">
    <property type="nucleotide sequence ID" value="NZ_JAWZLG010000074.1"/>
</dbReference>
<dbReference type="Proteomes" id="UP000297861">
    <property type="component" value="Unassembled WGS sequence"/>
</dbReference>
<reference evidence="2 3" key="1">
    <citation type="submission" date="2019-03" db="EMBL/GenBank/DDBJ databases">
        <title>San Antonio Military Medical Center submission to MRSN (WRAIR), pending publication.</title>
        <authorList>
            <person name="Blyth D.M."/>
            <person name="Mccarthy S.L."/>
            <person name="Schall S.E."/>
            <person name="Stam J.A."/>
            <person name="Ong A.C."/>
            <person name="Mcgann P.T."/>
        </authorList>
    </citation>
    <scope>NUCLEOTIDE SEQUENCE [LARGE SCALE GENOMIC DNA]</scope>
    <source>
        <strain evidence="2 3">MRSN571793</strain>
    </source>
</reference>
<sequence length="255" mass="28195">MKNILITIATIISIPAIAQIGINTENPQTLFHVDARYTTATTNPATGVPTAMQQQDDVVITKDGRMGIGTISPQVKLEINTQNVSGVYPLQIVDTTDPTDKILISDANGNAFWEAPQPPVGQVYPMQDITTATLSPKGVDILVPNSSFTIPHDGFYSFEVRWWSFYTASYSSIGRISIVLKLKINGSTTVDSYRYQCPFLNRSITSYIPLYTKAKKNDVLSLYIESIEAPGDVQVAQAQQWTTSRILIKELQVKF</sequence>
<keyword evidence="1" id="KW-0732">Signal</keyword>
<comment type="caution">
    <text evidence="2">The sequence shown here is derived from an EMBL/GenBank/DDBJ whole genome shotgun (WGS) entry which is preliminary data.</text>
</comment>